<dbReference type="AlphaFoldDB" id="A0A4Y2JCC3"/>
<organism evidence="1 2">
    <name type="scientific">Araneus ventricosus</name>
    <name type="common">Orbweaver spider</name>
    <name type="synonym">Epeira ventricosa</name>
    <dbReference type="NCBI Taxonomy" id="182803"/>
    <lineage>
        <taxon>Eukaryota</taxon>
        <taxon>Metazoa</taxon>
        <taxon>Ecdysozoa</taxon>
        <taxon>Arthropoda</taxon>
        <taxon>Chelicerata</taxon>
        <taxon>Arachnida</taxon>
        <taxon>Araneae</taxon>
        <taxon>Araneomorphae</taxon>
        <taxon>Entelegynae</taxon>
        <taxon>Araneoidea</taxon>
        <taxon>Araneidae</taxon>
        <taxon>Araneus</taxon>
    </lineage>
</organism>
<keyword evidence="2" id="KW-1185">Reference proteome</keyword>
<accession>A0A4Y2JCC3</accession>
<evidence type="ECO:0000313" key="1">
    <source>
        <dbReference type="EMBL" id="GBM87525.1"/>
    </source>
</evidence>
<comment type="caution">
    <text evidence="1">The sequence shown here is derived from an EMBL/GenBank/DDBJ whole genome shotgun (WGS) entry which is preliminary data.</text>
</comment>
<reference evidence="1 2" key="1">
    <citation type="journal article" date="2019" name="Sci. Rep.">
        <title>Orb-weaving spider Araneus ventricosus genome elucidates the spidroin gene catalogue.</title>
        <authorList>
            <person name="Kono N."/>
            <person name="Nakamura H."/>
            <person name="Ohtoshi R."/>
            <person name="Moran D.A.P."/>
            <person name="Shinohara A."/>
            <person name="Yoshida Y."/>
            <person name="Fujiwara M."/>
            <person name="Mori M."/>
            <person name="Tomita M."/>
            <person name="Arakawa K."/>
        </authorList>
    </citation>
    <scope>NUCLEOTIDE SEQUENCE [LARGE SCALE GENOMIC DNA]</scope>
</reference>
<evidence type="ECO:0000313" key="2">
    <source>
        <dbReference type="Proteomes" id="UP000499080"/>
    </source>
</evidence>
<proteinExistence type="predicted"/>
<sequence length="88" mass="10157">MAPRRQMKCLTPNEILEVLDCNDSDLSSLSDEDDNYQMDDNLSDCNDDYDERDQTGEKISVSTENFREIVSKLIMKMYNNNNIAPITN</sequence>
<dbReference type="Proteomes" id="UP000499080">
    <property type="component" value="Unassembled WGS sequence"/>
</dbReference>
<dbReference type="EMBL" id="BGPR01003388">
    <property type="protein sequence ID" value="GBM87525.1"/>
    <property type="molecule type" value="Genomic_DNA"/>
</dbReference>
<protein>
    <submittedName>
        <fullName evidence="1">Uncharacterized protein</fullName>
    </submittedName>
</protein>
<gene>
    <name evidence="1" type="ORF">AVEN_156000_1</name>
</gene>
<name>A0A4Y2JCC3_ARAVE</name>